<dbReference type="HOGENOM" id="CLU_1715189_0_0_1"/>
<accession>B4HEX9</accession>
<keyword evidence="5" id="KW-1185">Reference proteome</keyword>
<evidence type="ECO:0000313" key="5">
    <source>
        <dbReference type="Proteomes" id="UP000001292"/>
    </source>
</evidence>
<keyword evidence="2" id="KW-0964">Secreted</keyword>
<proteinExistence type="predicted"/>
<dbReference type="InterPro" id="IPR053308">
    <property type="entry name" value="Vago-like"/>
</dbReference>
<dbReference type="PANTHER" id="PTHR39957">
    <property type="entry name" value="AT09846P1-RELATED"/>
    <property type="match status" value="1"/>
</dbReference>
<dbReference type="Pfam" id="PF15430">
    <property type="entry name" value="SVWC"/>
    <property type="match status" value="1"/>
</dbReference>
<comment type="subcellular location">
    <subcellularLocation>
        <location evidence="1">Secreted</location>
    </subcellularLocation>
</comment>
<dbReference type="PANTHER" id="PTHR39957:SF1">
    <property type="entry name" value="AT09846P1-RELATED"/>
    <property type="match status" value="1"/>
</dbReference>
<dbReference type="EMBL" id="CH480815">
    <property type="protein sequence ID" value="EDW41148.1"/>
    <property type="molecule type" value="Genomic_DNA"/>
</dbReference>
<evidence type="ECO:0000256" key="2">
    <source>
        <dbReference type="ARBA" id="ARBA00022525"/>
    </source>
</evidence>
<gene>
    <name evidence="4" type="primary">Dsec\GM24717</name>
    <name evidence="4" type="ORF">Dsec_GM24717</name>
</gene>
<dbReference type="GO" id="GO:0005576">
    <property type="term" value="C:extracellular region"/>
    <property type="evidence" value="ECO:0007669"/>
    <property type="project" value="UniProtKB-SubCell"/>
</dbReference>
<dbReference type="AlphaFoldDB" id="B4HEX9"/>
<feature type="domain" description="Single" evidence="3">
    <location>
        <begin position="9"/>
        <end position="75"/>
    </location>
</feature>
<sequence length="153" mass="17386">METAHPGKCFDKLTRKALLPDKEYKPKGICAAMTCSLEAREISIETCPYVEAPGCEELPSDPYWRFPKCCPQFKSSSVVSIFPELFAHLQSTDLPNLLSKGYSETIATEWDEVREIYGARPTPEYPKPPRSRKKQNMCLVVGPSIESQIWREI</sequence>
<dbReference type="SMART" id="SM01318">
    <property type="entry name" value="SVWC"/>
    <property type="match status" value="1"/>
</dbReference>
<evidence type="ECO:0000259" key="3">
    <source>
        <dbReference type="SMART" id="SM01318"/>
    </source>
</evidence>
<organism evidence="5">
    <name type="scientific">Drosophila sechellia</name>
    <name type="common">Fruit fly</name>
    <dbReference type="NCBI Taxonomy" id="7238"/>
    <lineage>
        <taxon>Eukaryota</taxon>
        <taxon>Metazoa</taxon>
        <taxon>Ecdysozoa</taxon>
        <taxon>Arthropoda</taxon>
        <taxon>Hexapoda</taxon>
        <taxon>Insecta</taxon>
        <taxon>Pterygota</taxon>
        <taxon>Neoptera</taxon>
        <taxon>Endopterygota</taxon>
        <taxon>Diptera</taxon>
        <taxon>Brachycera</taxon>
        <taxon>Muscomorpha</taxon>
        <taxon>Ephydroidea</taxon>
        <taxon>Drosophilidae</taxon>
        <taxon>Drosophila</taxon>
        <taxon>Sophophora</taxon>
    </lineage>
</organism>
<dbReference type="InterPro" id="IPR029277">
    <property type="entry name" value="SVWC_dom"/>
</dbReference>
<dbReference type="Proteomes" id="UP000001292">
    <property type="component" value="Unassembled WGS sequence"/>
</dbReference>
<name>B4HEX9_DROSE</name>
<reference evidence="4 5" key="1">
    <citation type="journal article" date="2007" name="Nature">
        <title>Evolution of genes and genomes on the Drosophila phylogeny.</title>
        <authorList>
            <consortium name="Drosophila 12 Genomes Consortium"/>
            <person name="Clark A.G."/>
            <person name="Eisen M.B."/>
            <person name="Smith D.R."/>
            <person name="Bergman C.M."/>
            <person name="Oliver B."/>
            <person name="Markow T.A."/>
            <person name="Kaufman T.C."/>
            <person name="Kellis M."/>
            <person name="Gelbart W."/>
            <person name="Iyer V.N."/>
            <person name="Pollard D.A."/>
            <person name="Sackton T.B."/>
            <person name="Larracuente A.M."/>
            <person name="Singh N.D."/>
            <person name="Abad J.P."/>
            <person name="Abt D.N."/>
            <person name="Adryan B."/>
            <person name="Aguade M."/>
            <person name="Akashi H."/>
            <person name="Anderson W.W."/>
            <person name="Aquadro C.F."/>
            <person name="Ardell D.H."/>
            <person name="Arguello R."/>
            <person name="Artieri C.G."/>
            <person name="Barbash D.A."/>
            <person name="Barker D."/>
            <person name="Barsanti P."/>
            <person name="Batterham P."/>
            <person name="Batzoglou S."/>
            <person name="Begun D."/>
            <person name="Bhutkar A."/>
            <person name="Blanco E."/>
            <person name="Bosak S.A."/>
            <person name="Bradley R.K."/>
            <person name="Brand A.D."/>
            <person name="Brent M.R."/>
            <person name="Brooks A.N."/>
            <person name="Brown R.H."/>
            <person name="Butlin R.K."/>
            <person name="Caggese C."/>
            <person name="Calvi B.R."/>
            <person name="Bernardo de Carvalho A."/>
            <person name="Caspi A."/>
            <person name="Castrezana S."/>
            <person name="Celniker S.E."/>
            <person name="Chang J.L."/>
            <person name="Chapple C."/>
            <person name="Chatterji S."/>
            <person name="Chinwalla A."/>
            <person name="Civetta A."/>
            <person name="Clifton S.W."/>
            <person name="Comeron J.M."/>
            <person name="Costello J.C."/>
            <person name="Coyne J.A."/>
            <person name="Daub J."/>
            <person name="David R.G."/>
            <person name="Delcher A.L."/>
            <person name="Delehaunty K."/>
            <person name="Do C.B."/>
            <person name="Ebling H."/>
            <person name="Edwards K."/>
            <person name="Eickbush T."/>
            <person name="Evans J.D."/>
            <person name="Filipski A."/>
            <person name="Findeiss S."/>
            <person name="Freyhult E."/>
            <person name="Fulton L."/>
            <person name="Fulton R."/>
            <person name="Garcia A.C."/>
            <person name="Gardiner A."/>
            <person name="Garfield D.A."/>
            <person name="Garvin B.E."/>
            <person name="Gibson G."/>
            <person name="Gilbert D."/>
            <person name="Gnerre S."/>
            <person name="Godfrey J."/>
            <person name="Good R."/>
            <person name="Gotea V."/>
            <person name="Gravely B."/>
            <person name="Greenberg A.J."/>
            <person name="Griffiths-Jones S."/>
            <person name="Gross S."/>
            <person name="Guigo R."/>
            <person name="Gustafson E.A."/>
            <person name="Haerty W."/>
            <person name="Hahn M.W."/>
            <person name="Halligan D.L."/>
            <person name="Halpern A.L."/>
            <person name="Halter G.M."/>
            <person name="Han M.V."/>
            <person name="Heger A."/>
            <person name="Hillier L."/>
            <person name="Hinrichs A.S."/>
            <person name="Holmes I."/>
            <person name="Hoskins R.A."/>
            <person name="Hubisz M.J."/>
            <person name="Hultmark D."/>
            <person name="Huntley M.A."/>
            <person name="Jaffe D.B."/>
            <person name="Jagadeeshan S."/>
            <person name="Jeck W.R."/>
            <person name="Johnson J."/>
            <person name="Jones C.D."/>
            <person name="Jordan W.C."/>
            <person name="Karpen G.H."/>
            <person name="Kataoka E."/>
            <person name="Keightley P.D."/>
            <person name="Kheradpour P."/>
            <person name="Kirkness E.F."/>
            <person name="Koerich L.B."/>
            <person name="Kristiansen K."/>
            <person name="Kudrna D."/>
            <person name="Kulathinal R.J."/>
            <person name="Kumar S."/>
            <person name="Kwok R."/>
            <person name="Lander E."/>
            <person name="Langley C.H."/>
            <person name="Lapoint R."/>
            <person name="Lazzaro B.P."/>
            <person name="Lee S.J."/>
            <person name="Levesque L."/>
            <person name="Li R."/>
            <person name="Lin C.F."/>
            <person name="Lin M.F."/>
            <person name="Lindblad-Toh K."/>
            <person name="Llopart A."/>
            <person name="Long M."/>
            <person name="Low L."/>
            <person name="Lozovsky E."/>
            <person name="Lu J."/>
            <person name="Luo M."/>
            <person name="Machado C.A."/>
            <person name="Makalowski W."/>
            <person name="Marzo M."/>
            <person name="Matsuda M."/>
            <person name="Matzkin L."/>
            <person name="McAllister B."/>
            <person name="McBride C.S."/>
            <person name="McKernan B."/>
            <person name="McKernan K."/>
            <person name="Mendez-Lago M."/>
            <person name="Minx P."/>
            <person name="Mollenhauer M.U."/>
            <person name="Montooth K."/>
            <person name="Mount S.M."/>
            <person name="Mu X."/>
            <person name="Myers E."/>
            <person name="Negre B."/>
            <person name="Newfeld S."/>
            <person name="Nielsen R."/>
            <person name="Noor M.A."/>
            <person name="O'Grady P."/>
            <person name="Pachter L."/>
            <person name="Papaceit M."/>
            <person name="Parisi M.J."/>
            <person name="Parisi M."/>
            <person name="Parts L."/>
            <person name="Pedersen J.S."/>
            <person name="Pesole G."/>
            <person name="Phillippy A.M."/>
            <person name="Ponting C.P."/>
            <person name="Pop M."/>
            <person name="Porcelli D."/>
            <person name="Powell J.R."/>
            <person name="Prohaska S."/>
            <person name="Pruitt K."/>
            <person name="Puig M."/>
            <person name="Quesneville H."/>
            <person name="Ram K.R."/>
            <person name="Rand D."/>
            <person name="Rasmussen M.D."/>
            <person name="Reed L.K."/>
            <person name="Reenan R."/>
            <person name="Reily A."/>
            <person name="Remington K.A."/>
            <person name="Rieger T.T."/>
            <person name="Ritchie M.G."/>
            <person name="Robin C."/>
            <person name="Rogers Y.H."/>
            <person name="Rohde C."/>
            <person name="Rozas J."/>
            <person name="Rubenfield M.J."/>
            <person name="Ruiz A."/>
            <person name="Russo S."/>
            <person name="Salzberg S.L."/>
            <person name="Sanchez-Gracia A."/>
            <person name="Saranga D.J."/>
            <person name="Sato H."/>
            <person name="Schaeffer S.W."/>
            <person name="Schatz M.C."/>
            <person name="Schlenke T."/>
            <person name="Schwartz R."/>
            <person name="Segarra C."/>
            <person name="Singh R.S."/>
            <person name="Sirot L."/>
            <person name="Sirota M."/>
            <person name="Sisneros N.B."/>
            <person name="Smith C.D."/>
            <person name="Smith T.F."/>
            <person name="Spieth J."/>
            <person name="Stage D.E."/>
            <person name="Stark A."/>
            <person name="Stephan W."/>
            <person name="Strausberg R.L."/>
            <person name="Strempel S."/>
            <person name="Sturgill D."/>
            <person name="Sutton G."/>
            <person name="Sutton G.G."/>
            <person name="Tao W."/>
            <person name="Teichmann S."/>
            <person name="Tobari Y.N."/>
            <person name="Tomimura Y."/>
            <person name="Tsolas J.M."/>
            <person name="Valente V.L."/>
            <person name="Venter E."/>
            <person name="Venter J.C."/>
            <person name="Vicario S."/>
            <person name="Vieira F.G."/>
            <person name="Vilella A.J."/>
            <person name="Villasante A."/>
            <person name="Walenz B."/>
            <person name="Wang J."/>
            <person name="Wasserman M."/>
            <person name="Watts T."/>
            <person name="Wilson D."/>
            <person name="Wilson R.K."/>
            <person name="Wing R.A."/>
            <person name="Wolfner M.F."/>
            <person name="Wong A."/>
            <person name="Wong G.K."/>
            <person name="Wu C.I."/>
            <person name="Wu G."/>
            <person name="Yamamoto D."/>
            <person name="Yang H.P."/>
            <person name="Yang S.P."/>
            <person name="Yorke J.A."/>
            <person name="Yoshida K."/>
            <person name="Zdobnov E."/>
            <person name="Zhang P."/>
            <person name="Zhang Y."/>
            <person name="Zimin A.V."/>
            <person name="Baldwin J."/>
            <person name="Abdouelleil A."/>
            <person name="Abdulkadir J."/>
            <person name="Abebe A."/>
            <person name="Abera B."/>
            <person name="Abreu J."/>
            <person name="Acer S.C."/>
            <person name="Aftuck L."/>
            <person name="Alexander A."/>
            <person name="An P."/>
            <person name="Anderson E."/>
            <person name="Anderson S."/>
            <person name="Arachi H."/>
            <person name="Azer M."/>
            <person name="Bachantsang P."/>
            <person name="Barry A."/>
            <person name="Bayul T."/>
            <person name="Berlin A."/>
            <person name="Bessette D."/>
            <person name="Bloom T."/>
            <person name="Blye J."/>
            <person name="Boguslavskiy L."/>
            <person name="Bonnet C."/>
            <person name="Boukhgalter B."/>
            <person name="Bourzgui I."/>
            <person name="Brown A."/>
            <person name="Cahill P."/>
            <person name="Channer S."/>
            <person name="Cheshatsang Y."/>
            <person name="Chuda L."/>
            <person name="Citroen M."/>
            <person name="Collymore A."/>
            <person name="Cooke P."/>
            <person name="Costello M."/>
            <person name="D'Aco K."/>
            <person name="Daza R."/>
            <person name="De Haan G."/>
            <person name="DeGray S."/>
            <person name="DeMaso C."/>
            <person name="Dhargay N."/>
            <person name="Dooley K."/>
            <person name="Dooley E."/>
            <person name="Doricent M."/>
            <person name="Dorje P."/>
            <person name="Dorjee K."/>
            <person name="Dupes A."/>
            <person name="Elong R."/>
            <person name="Falk J."/>
            <person name="Farina A."/>
            <person name="Faro S."/>
            <person name="Ferguson D."/>
            <person name="Fisher S."/>
            <person name="Foley C.D."/>
            <person name="Franke A."/>
            <person name="Friedrich D."/>
            <person name="Gadbois L."/>
            <person name="Gearin G."/>
            <person name="Gearin C.R."/>
            <person name="Giannoukos G."/>
            <person name="Goode T."/>
            <person name="Graham J."/>
            <person name="Grandbois E."/>
            <person name="Grewal S."/>
            <person name="Gyaltsen K."/>
            <person name="Hafez N."/>
            <person name="Hagos B."/>
            <person name="Hall J."/>
            <person name="Henson C."/>
            <person name="Hollinger A."/>
            <person name="Honan T."/>
            <person name="Huard M.D."/>
            <person name="Hughes L."/>
            <person name="Hurhula B."/>
            <person name="Husby M.E."/>
            <person name="Kamat A."/>
            <person name="Kanga B."/>
            <person name="Kashin S."/>
            <person name="Khazanovich D."/>
            <person name="Kisner P."/>
            <person name="Lance K."/>
            <person name="Lara M."/>
            <person name="Lee W."/>
            <person name="Lennon N."/>
            <person name="Letendre F."/>
            <person name="LeVine R."/>
            <person name="Lipovsky A."/>
            <person name="Liu X."/>
            <person name="Liu J."/>
            <person name="Liu S."/>
            <person name="Lokyitsang T."/>
            <person name="Lokyitsang Y."/>
            <person name="Lubonja R."/>
            <person name="Lui A."/>
            <person name="MacDonald P."/>
            <person name="Magnisalis V."/>
            <person name="Maru K."/>
            <person name="Matthews C."/>
            <person name="McCusker W."/>
            <person name="McDonough S."/>
            <person name="Mehta T."/>
            <person name="Meldrim J."/>
            <person name="Meneus L."/>
            <person name="Mihai O."/>
            <person name="Mihalev A."/>
            <person name="Mihova T."/>
            <person name="Mittelman R."/>
            <person name="Mlenga V."/>
            <person name="Montmayeur A."/>
            <person name="Mulrain L."/>
            <person name="Navidi A."/>
            <person name="Naylor J."/>
            <person name="Negash T."/>
            <person name="Nguyen T."/>
            <person name="Nguyen N."/>
            <person name="Nicol R."/>
            <person name="Norbu C."/>
            <person name="Norbu N."/>
            <person name="Novod N."/>
            <person name="O'Neill B."/>
            <person name="Osman S."/>
            <person name="Markiewicz E."/>
            <person name="Oyono O.L."/>
            <person name="Patti C."/>
            <person name="Phunkhang P."/>
            <person name="Pierre F."/>
            <person name="Priest M."/>
            <person name="Raghuraman S."/>
            <person name="Rege F."/>
            <person name="Reyes R."/>
            <person name="Rise C."/>
            <person name="Rogov P."/>
            <person name="Ross K."/>
            <person name="Ryan E."/>
            <person name="Settipalli S."/>
            <person name="Shea T."/>
            <person name="Sherpa N."/>
            <person name="Shi L."/>
            <person name="Shih D."/>
            <person name="Sparrow T."/>
            <person name="Spaulding J."/>
            <person name="Stalker J."/>
            <person name="Stange-Thomann N."/>
            <person name="Stavropoulos S."/>
            <person name="Stone C."/>
            <person name="Strader C."/>
            <person name="Tesfaye S."/>
            <person name="Thomson T."/>
            <person name="Thoulutsang Y."/>
            <person name="Thoulutsang D."/>
            <person name="Topham K."/>
            <person name="Topping I."/>
            <person name="Tsamla T."/>
            <person name="Vassiliev H."/>
            <person name="Vo A."/>
            <person name="Wangchuk T."/>
            <person name="Wangdi T."/>
            <person name="Weiand M."/>
            <person name="Wilkinson J."/>
            <person name="Wilson A."/>
            <person name="Yadav S."/>
            <person name="Young G."/>
            <person name="Yu Q."/>
            <person name="Zembek L."/>
            <person name="Zhong D."/>
            <person name="Zimmer A."/>
            <person name="Zwirko Z."/>
            <person name="Jaffe D.B."/>
            <person name="Alvarez P."/>
            <person name="Brockman W."/>
            <person name="Butler J."/>
            <person name="Chin C."/>
            <person name="Gnerre S."/>
            <person name="Grabherr M."/>
            <person name="Kleber M."/>
            <person name="Mauceli E."/>
            <person name="MacCallum I."/>
        </authorList>
    </citation>
    <scope>NUCLEOTIDE SEQUENCE [LARGE SCALE GENOMIC DNA]</scope>
    <source>
        <strain evidence="5">Rob3c / Tucson 14021-0248.25</strain>
    </source>
</reference>
<protein>
    <submittedName>
        <fullName evidence="4">GM24717</fullName>
    </submittedName>
</protein>
<evidence type="ECO:0000313" key="4">
    <source>
        <dbReference type="EMBL" id="EDW41148.1"/>
    </source>
</evidence>
<evidence type="ECO:0000256" key="1">
    <source>
        <dbReference type="ARBA" id="ARBA00004613"/>
    </source>
</evidence>